<gene>
    <name evidence="1" type="ORF">LCGC14_2912390</name>
</gene>
<feature type="non-terminal residue" evidence="1">
    <location>
        <position position="384"/>
    </location>
</feature>
<proteinExistence type="predicted"/>
<dbReference type="PANTHER" id="PTHR38075:SF1">
    <property type="entry name" value="DUF4139 DOMAIN-CONTAINING PROTEIN"/>
    <property type="match status" value="1"/>
</dbReference>
<dbReference type="AlphaFoldDB" id="A0A0F8YD12"/>
<dbReference type="PANTHER" id="PTHR38075">
    <property type="entry name" value="DUF4139 DOMAIN-CONTAINING PROTEIN"/>
    <property type="match status" value="1"/>
</dbReference>
<dbReference type="EMBL" id="LAZR01057664">
    <property type="protein sequence ID" value="KKK71590.1"/>
    <property type="molecule type" value="Genomic_DNA"/>
</dbReference>
<comment type="caution">
    <text evidence="1">The sequence shown here is derived from an EMBL/GenBank/DDBJ whole genome shotgun (WGS) entry which is preliminary data.</text>
</comment>
<evidence type="ECO:0000313" key="1">
    <source>
        <dbReference type="EMBL" id="KKK71590.1"/>
    </source>
</evidence>
<accession>A0A0F8YD12</accession>
<protein>
    <recommendedName>
        <fullName evidence="2">DUF4139 domain-containing protein</fullName>
    </recommendedName>
</protein>
<organism evidence="1">
    <name type="scientific">marine sediment metagenome</name>
    <dbReference type="NCBI Taxonomy" id="412755"/>
    <lineage>
        <taxon>unclassified sequences</taxon>
        <taxon>metagenomes</taxon>
        <taxon>ecological metagenomes</taxon>
    </lineage>
</organism>
<evidence type="ECO:0008006" key="2">
    <source>
        <dbReference type="Google" id="ProtNLM"/>
    </source>
</evidence>
<feature type="non-terminal residue" evidence="1">
    <location>
        <position position="1"/>
    </location>
</feature>
<name>A0A0F8YD12_9ZZZZ</name>
<reference evidence="1" key="1">
    <citation type="journal article" date="2015" name="Nature">
        <title>Complex archaea that bridge the gap between prokaryotes and eukaryotes.</title>
        <authorList>
            <person name="Spang A."/>
            <person name="Saw J.H."/>
            <person name="Jorgensen S.L."/>
            <person name="Zaremba-Niedzwiedzka K."/>
            <person name="Martijn J."/>
            <person name="Lind A.E."/>
            <person name="van Eijk R."/>
            <person name="Schleper C."/>
            <person name="Guy L."/>
            <person name="Ettema T.J."/>
        </authorList>
    </citation>
    <scope>NUCLEOTIDE SEQUENCE</scope>
</reference>
<sequence length="384" mass="43642">VKFTDVASGIDATTVHFKSLTDPAAKLLEQNYQYDLVSADKLLKKYIDKPIDVICPGKTYTGSLLSFDSRQIVLASGGGIVMVQRADNVRDIRFKVLPEGLLTRPTLLWLVATDKPGKHLVEVTYQTSRLNWHAEYVLVLGKNDATADLSGWVSVNNSSGKTYNDAKMKFIAGDVRRVRGRPVVMTSPRRGKSSSAAAPMVEKAFFEYHMYTLPRPSTVADRETKQLEMFSPARGMKVAKKYLYNPLGNFRWGGGRYTDRSYGVTSNKKVQVFIEFRNSKANKLGIPLPAGKVRVYKQDPDDKALEFVGEERIDHTPKDEDLSLQIGNAFDVVGERKQTNFRIETGRKWMMERIEIKVRNHKDQDIVVRIKEPLYRWVTWRIMA</sequence>